<dbReference type="STRING" id="686832.A0A0C3BTX8"/>
<dbReference type="PANTHER" id="PTHR12616:SF8">
    <property type="entry name" value="VACUOLAR PROTEIN SORTING-ASSOCIATED PROTEIN 8 HOMOLOG"/>
    <property type="match status" value="1"/>
</dbReference>
<comment type="similarity">
    <text evidence="1">Belongs to the VPS8 family.</text>
</comment>
<reference evidence="5 6" key="1">
    <citation type="submission" date="2014-04" db="EMBL/GenBank/DDBJ databases">
        <authorList>
            <consortium name="DOE Joint Genome Institute"/>
            <person name="Kuo A."/>
            <person name="Gay G."/>
            <person name="Dore J."/>
            <person name="Kohler A."/>
            <person name="Nagy L.G."/>
            <person name="Floudas D."/>
            <person name="Copeland A."/>
            <person name="Barry K.W."/>
            <person name="Cichocki N."/>
            <person name="Veneault-Fourrey C."/>
            <person name="LaButti K."/>
            <person name="Lindquist E.A."/>
            <person name="Lipzen A."/>
            <person name="Lundell T."/>
            <person name="Morin E."/>
            <person name="Murat C."/>
            <person name="Sun H."/>
            <person name="Tunlid A."/>
            <person name="Henrissat B."/>
            <person name="Grigoriev I.V."/>
            <person name="Hibbett D.S."/>
            <person name="Martin F."/>
            <person name="Nordberg H.P."/>
            <person name="Cantor M.N."/>
            <person name="Hua S.X."/>
        </authorList>
    </citation>
    <scope>NUCLEOTIDE SEQUENCE [LARGE SCALE GENOMIC DNA]</scope>
    <source>
        <strain evidence="6">h7</strain>
    </source>
</reference>
<feature type="compositionally biased region" description="Basic and acidic residues" evidence="2">
    <location>
        <begin position="116"/>
        <end position="126"/>
    </location>
</feature>
<proteinExistence type="inferred from homology"/>
<feature type="compositionally biased region" description="Acidic residues" evidence="2">
    <location>
        <begin position="46"/>
        <end position="67"/>
    </location>
</feature>
<dbReference type="GO" id="GO:0005770">
    <property type="term" value="C:late endosome"/>
    <property type="evidence" value="ECO:0007669"/>
    <property type="project" value="TreeGrafter"/>
</dbReference>
<dbReference type="EMBL" id="KN831783">
    <property type="protein sequence ID" value="KIM40095.1"/>
    <property type="molecule type" value="Genomic_DNA"/>
</dbReference>
<feature type="domain" description="Vacuolar protein sorting-associated protein 8 central" evidence="3">
    <location>
        <begin position="813"/>
        <end position="1026"/>
    </location>
</feature>
<dbReference type="InterPro" id="IPR045111">
    <property type="entry name" value="Vps41/Vps8"/>
</dbReference>
<dbReference type="Proteomes" id="UP000053424">
    <property type="component" value="Unassembled WGS sequence"/>
</dbReference>
<evidence type="ECO:0000256" key="2">
    <source>
        <dbReference type="SAM" id="MobiDB-lite"/>
    </source>
</evidence>
<dbReference type="OrthoDB" id="289913at2759"/>
<name>A0A0C3BTX8_HEBCY</name>
<dbReference type="Pfam" id="PF23410">
    <property type="entry name" value="Beta-prop_VPS8"/>
    <property type="match status" value="1"/>
</dbReference>
<protein>
    <submittedName>
        <fullName evidence="5">Uncharacterized protein</fullName>
    </submittedName>
</protein>
<dbReference type="InterPro" id="IPR025941">
    <property type="entry name" value="Vps8_central_dom"/>
</dbReference>
<feature type="compositionally biased region" description="Low complexity" evidence="2">
    <location>
        <begin position="137"/>
        <end position="149"/>
    </location>
</feature>
<dbReference type="InterPro" id="IPR036322">
    <property type="entry name" value="WD40_repeat_dom_sf"/>
</dbReference>
<dbReference type="PANTHER" id="PTHR12616">
    <property type="entry name" value="VACUOLAR PROTEIN SORTING VPS41"/>
    <property type="match status" value="1"/>
</dbReference>
<evidence type="ECO:0000313" key="5">
    <source>
        <dbReference type="EMBL" id="KIM40095.1"/>
    </source>
</evidence>
<dbReference type="GO" id="GO:0034058">
    <property type="term" value="P:endosomal vesicle fusion"/>
    <property type="evidence" value="ECO:0007669"/>
    <property type="project" value="TreeGrafter"/>
</dbReference>
<feature type="region of interest" description="Disordered" evidence="2">
    <location>
        <begin position="28"/>
        <end position="74"/>
    </location>
</feature>
<evidence type="ECO:0000256" key="1">
    <source>
        <dbReference type="ARBA" id="ARBA00009422"/>
    </source>
</evidence>
<evidence type="ECO:0000313" key="6">
    <source>
        <dbReference type="Proteomes" id="UP000053424"/>
    </source>
</evidence>
<keyword evidence="6" id="KW-1185">Reference proteome</keyword>
<feature type="domain" description="VPS8-like TPR-like repeats" evidence="4">
    <location>
        <begin position="1382"/>
        <end position="1499"/>
    </location>
</feature>
<evidence type="ECO:0000259" key="3">
    <source>
        <dbReference type="Pfam" id="PF12816"/>
    </source>
</evidence>
<organism evidence="5 6">
    <name type="scientific">Hebeloma cylindrosporum</name>
    <dbReference type="NCBI Taxonomy" id="76867"/>
    <lineage>
        <taxon>Eukaryota</taxon>
        <taxon>Fungi</taxon>
        <taxon>Dikarya</taxon>
        <taxon>Basidiomycota</taxon>
        <taxon>Agaricomycotina</taxon>
        <taxon>Agaricomycetes</taxon>
        <taxon>Agaricomycetidae</taxon>
        <taxon>Agaricales</taxon>
        <taxon>Agaricineae</taxon>
        <taxon>Hymenogastraceae</taxon>
        <taxon>Hebeloma</taxon>
    </lineage>
</organism>
<accession>A0A0C3BTX8</accession>
<dbReference type="Gene3D" id="2.130.10.10">
    <property type="entry name" value="YVTN repeat-like/Quinoprotein amine dehydrogenase"/>
    <property type="match status" value="1"/>
</dbReference>
<reference evidence="6" key="2">
    <citation type="submission" date="2015-01" db="EMBL/GenBank/DDBJ databases">
        <title>Evolutionary Origins and Diversification of the Mycorrhizal Mutualists.</title>
        <authorList>
            <consortium name="DOE Joint Genome Institute"/>
            <consortium name="Mycorrhizal Genomics Consortium"/>
            <person name="Kohler A."/>
            <person name="Kuo A."/>
            <person name="Nagy L.G."/>
            <person name="Floudas D."/>
            <person name="Copeland A."/>
            <person name="Barry K.W."/>
            <person name="Cichocki N."/>
            <person name="Veneault-Fourrey C."/>
            <person name="LaButti K."/>
            <person name="Lindquist E.A."/>
            <person name="Lipzen A."/>
            <person name="Lundell T."/>
            <person name="Morin E."/>
            <person name="Murat C."/>
            <person name="Riley R."/>
            <person name="Ohm R."/>
            <person name="Sun H."/>
            <person name="Tunlid A."/>
            <person name="Henrissat B."/>
            <person name="Grigoriev I.V."/>
            <person name="Hibbett D.S."/>
            <person name="Martin F."/>
        </authorList>
    </citation>
    <scope>NUCLEOTIDE SEQUENCE [LARGE SCALE GENOMIC DNA]</scope>
    <source>
        <strain evidence="6">h7</strain>
    </source>
</reference>
<dbReference type="GO" id="GO:0030897">
    <property type="term" value="C:HOPS complex"/>
    <property type="evidence" value="ECO:0007669"/>
    <property type="project" value="TreeGrafter"/>
</dbReference>
<evidence type="ECO:0000259" key="4">
    <source>
        <dbReference type="Pfam" id="PF25066"/>
    </source>
</evidence>
<dbReference type="Pfam" id="PF12816">
    <property type="entry name" value="TPR_Vps8"/>
    <property type="match status" value="1"/>
</dbReference>
<dbReference type="HOGENOM" id="CLU_000917_3_1_1"/>
<dbReference type="InterPro" id="IPR015943">
    <property type="entry name" value="WD40/YVTN_repeat-like_dom_sf"/>
</dbReference>
<feature type="region of interest" description="Disordered" evidence="2">
    <location>
        <begin position="116"/>
        <end position="156"/>
    </location>
</feature>
<dbReference type="GO" id="GO:0006623">
    <property type="term" value="P:protein targeting to vacuole"/>
    <property type="evidence" value="ECO:0007669"/>
    <property type="project" value="InterPro"/>
</dbReference>
<dbReference type="SUPFAM" id="SSF50978">
    <property type="entry name" value="WD40 repeat-like"/>
    <property type="match status" value="1"/>
</dbReference>
<sequence length="1554" mass="173400">MASTPWESRVSSTSTAADILSDDILATDDENSLTYPGDYSAHMEELFEGDETGSNPQDEETDEDEADFLYSGVDADAPSVSYKAQLRDVLGQDHEDGSESDALEVEKSLVLENAEEFSHPSDKTMESFDEASPGHSPSPSISDLISPGSRMSTPDSRLPSFKLARPFLHPTVSRLRSNTPQSSRIASNESSVTSHSHLFDGTSPSLDSISRVSSISNPQLPLNGGEIQWGETYHDRKVFLWAELQTITQLMFSKASQKASTVLGAPLLGSPTTMVTNGLICIGTTEGKVVIHDFKQSLLCVCESNVSATLLGPVTALALSHDNTFVASGHSTGYIQLYNLKQPHYPARSVPPTSLTAVSSGRKEGHLQGSKIVSIGFVGERHTALVSADNHGLAFYHSLGKVLFVEASDILRILGRYPDRLPVSTSPKAPLASSTVPAVAPAVDALQGRKSRYTILAMAPLPPGVGSHATDNYHIVSLLTPTKLVVVGLKPTPRTWFKCPRELDEGGSWRSRSHWIGTLAWSPSHLQLTTNESVYIGNVEKQNSPDAQKSPTLAYSWGNSLHFIRVIESRVQQSVKNPRTGKSSETDLGIIAHEQLGRWLANDDILAIHWLNPNQLVVATQGTLGVYDLKLSQLIEQVPHDGLSLVSPTTTIEDTVRSFDVSLVSHSLRTYKGKVFLLTRDRIMVGTLLTWADRILALVETGDFLKAIDLARSYYKEDAPGNKNNLPDDRAERKAVIGDKMRQLMDASTQYAFSEDRMTDDTHVTVDHRGVDRTSLFEGLVTVCCSACIAMEGFEFLFEDLFQKYDDSGISSIYLRQLEPFVLNNEIRYVPPRITQRLVALHERDGRPERIERIIWHMDPACLDLNQAIHLCQQYHLYDALAYIYTRALRDYVAPIVELLGLIRKVKRFRKSMLESLSRTRSSPEHLSMESTIINAYKIYPYLANTLSGLTYPSEHPLNDGDAYQAKRDVYAFLFFGRSVVWPPGEGGKLVLTSDEDGGSEPTYPYVRQLLLFDSESLLHALDIAFEDAYLNDESQTINRLVIVRILLEILSSGQLSQEDVTMIHIFVARNVPKYPQFLQIAPSTLHSVLVGLADDPDPNNREDRQLAAEYLLSVYNPHDTELIIKLFETARFFRILRTWHHHEHRWAKLLSTYVDDPGITSLDLLNKVQDVLSAASRFNKGIIPEDLIILVSDSLPRLLHVDITGTALFIDKVLPTLHRKALETFSDDISGDRDRYEYLLSLLNVDSEDLTREANHGPSGNLTSDLQHRFFSLQCRFYPKDVIGILRSLPMAMLEFEDILTTCKSFEVYDAVIWAIDRHGDPQGALVQGDLFQKKIARSLVETISVQHGLEKPIISCELDKLLTIAQVSREVCLGRSQESWSSDVPLEDMWFKLLDSQIQTVQFFAGFSSIGHENSTPEVDLLLSSLRSLVQKTFSSLVSITSASTVSFPRLFKRLYQEFRTILTGMLESYRSDEDLLVMLKHLIDRDLYETIVQATKEHSCGWTSQRGTCQFCHKPLVGNAVQDAERYSLRAIVVSRTGSIFHQACMPPQTP</sequence>
<gene>
    <name evidence="5" type="ORF">M413DRAFT_446249</name>
</gene>
<dbReference type="Pfam" id="PF25066">
    <property type="entry name" value="TPR_VPS8_2"/>
    <property type="match status" value="1"/>
</dbReference>
<feature type="compositionally biased region" description="Polar residues" evidence="2">
    <location>
        <begin position="174"/>
        <end position="196"/>
    </location>
</feature>
<feature type="region of interest" description="Disordered" evidence="2">
    <location>
        <begin position="173"/>
        <end position="199"/>
    </location>
</feature>
<dbReference type="InterPro" id="IPR059070">
    <property type="entry name" value="TPR_VPS8_2"/>
</dbReference>